<dbReference type="PANTHER" id="PTHR38011">
    <property type="entry name" value="DIHYDROFOLATE REDUCTASE FAMILY PROTEIN (AFU_ORTHOLOGUE AFUA_8G06820)"/>
    <property type="match status" value="1"/>
</dbReference>
<accession>D1AE89</accession>
<dbReference type="InterPro" id="IPR002734">
    <property type="entry name" value="RibDG_C"/>
</dbReference>
<dbReference type="GO" id="GO:0008703">
    <property type="term" value="F:5-amino-6-(5-phosphoribosylamino)uracil reductase activity"/>
    <property type="evidence" value="ECO:0007669"/>
    <property type="project" value="InterPro"/>
</dbReference>
<feature type="domain" description="Bacterial bifunctional deaminase-reductase C-terminal" evidence="1">
    <location>
        <begin position="2"/>
        <end position="184"/>
    </location>
</feature>
<dbReference type="Proteomes" id="UP000001918">
    <property type="component" value="Chromosome"/>
</dbReference>
<dbReference type="HOGENOM" id="CLU_043966_1_0_11"/>
<keyword evidence="3" id="KW-1185">Reference proteome</keyword>
<dbReference type="Gene3D" id="3.40.430.10">
    <property type="entry name" value="Dihydrofolate Reductase, subunit A"/>
    <property type="match status" value="1"/>
</dbReference>
<evidence type="ECO:0000259" key="1">
    <source>
        <dbReference type="Pfam" id="PF01872"/>
    </source>
</evidence>
<dbReference type="PANTHER" id="PTHR38011:SF2">
    <property type="entry name" value="BIFUNCTIONAL DEAMINASE-REDUCTASE DOMAIN PROTEIN"/>
    <property type="match status" value="1"/>
</dbReference>
<dbReference type="GO" id="GO:0009231">
    <property type="term" value="P:riboflavin biosynthetic process"/>
    <property type="evidence" value="ECO:0007669"/>
    <property type="project" value="InterPro"/>
</dbReference>
<protein>
    <submittedName>
        <fullName evidence="2">Bifunctional deaminase-reductase domain protein</fullName>
    </submittedName>
</protein>
<name>D1AE89_THECD</name>
<dbReference type="AlphaFoldDB" id="D1AE89"/>
<evidence type="ECO:0000313" key="3">
    <source>
        <dbReference type="Proteomes" id="UP000001918"/>
    </source>
</evidence>
<sequence>MKLTLGAFLTLDGVMQAPGARDEDLAGGFAHGGWQVPYFDEELLRIQNERFAKAEAFLLGRRTYEIFAAYWPKVTGKDNLIADRLNTLPKYVVSRTLRSADWRNSTLLAGDVVQQVTELKRRPGGELQIHGSGRLAQTLAAHGLIDEYRLWFYPVLLGSGQRLFDGTTTAALRLIEAQTTGSGAIAATYRPAGEVRYGSAV</sequence>
<dbReference type="STRING" id="471852.Tcur_3986"/>
<dbReference type="EMBL" id="CP001738">
    <property type="protein sequence ID" value="ACY99515.1"/>
    <property type="molecule type" value="Genomic_DNA"/>
</dbReference>
<proteinExistence type="predicted"/>
<dbReference type="InterPro" id="IPR024072">
    <property type="entry name" value="DHFR-like_dom_sf"/>
</dbReference>
<dbReference type="eggNOG" id="COG0262">
    <property type="taxonomic scope" value="Bacteria"/>
</dbReference>
<dbReference type="RefSeq" id="WP_012854299.1">
    <property type="nucleotide sequence ID" value="NC_013510.1"/>
</dbReference>
<gene>
    <name evidence="2" type="ordered locus">Tcur_3986</name>
</gene>
<organism evidence="2 3">
    <name type="scientific">Thermomonospora curvata (strain ATCC 19995 / DSM 43183 / JCM 3096 / KCTC 9072 / NBRC 15933 / NCIMB 10081 / Henssen B9)</name>
    <dbReference type="NCBI Taxonomy" id="471852"/>
    <lineage>
        <taxon>Bacteria</taxon>
        <taxon>Bacillati</taxon>
        <taxon>Actinomycetota</taxon>
        <taxon>Actinomycetes</taxon>
        <taxon>Streptosporangiales</taxon>
        <taxon>Thermomonosporaceae</taxon>
        <taxon>Thermomonospora</taxon>
    </lineage>
</organism>
<dbReference type="KEGG" id="tcu:Tcur_3986"/>
<dbReference type="SUPFAM" id="SSF53597">
    <property type="entry name" value="Dihydrofolate reductase-like"/>
    <property type="match status" value="1"/>
</dbReference>
<dbReference type="Pfam" id="PF01872">
    <property type="entry name" value="RibD_C"/>
    <property type="match status" value="1"/>
</dbReference>
<reference evidence="2 3" key="1">
    <citation type="journal article" date="2011" name="Stand. Genomic Sci.">
        <title>Complete genome sequence of Thermomonospora curvata type strain (B9).</title>
        <authorList>
            <person name="Chertkov O."/>
            <person name="Sikorski J."/>
            <person name="Nolan M."/>
            <person name="Lapidus A."/>
            <person name="Lucas S."/>
            <person name="Del Rio T.G."/>
            <person name="Tice H."/>
            <person name="Cheng J.F."/>
            <person name="Goodwin L."/>
            <person name="Pitluck S."/>
            <person name="Liolios K."/>
            <person name="Ivanova N."/>
            <person name="Mavromatis K."/>
            <person name="Mikhailova N."/>
            <person name="Ovchinnikova G."/>
            <person name="Pati A."/>
            <person name="Chen A."/>
            <person name="Palaniappan K."/>
            <person name="Djao O.D."/>
            <person name="Land M."/>
            <person name="Hauser L."/>
            <person name="Chang Y.J."/>
            <person name="Jeffries C.D."/>
            <person name="Brettin T."/>
            <person name="Han C."/>
            <person name="Detter J.C."/>
            <person name="Rohde M."/>
            <person name="Goker M."/>
            <person name="Woyke T."/>
            <person name="Bristow J."/>
            <person name="Eisen J.A."/>
            <person name="Markowitz V."/>
            <person name="Hugenholtz P."/>
            <person name="Klenk H.P."/>
            <person name="Kyrpides N.C."/>
        </authorList>
    </citation>
    <scope>NUCLEOTIDE SEQUENCE [LARGE SCALE GENOMIC DNA]</scope>
    <source>
        <strain evidence="3">ATCC 19995 / DSM 43183 / JCM 3096 / KCTC 9072 / NBRC 15933 / NCIMB 10081 / Henssen B9</strain>
    </source>
</reference>
<evidence type="ECO:0000313" key="2">
    <source>
        <dbReference type="EMBL" id="ACY99515.1"/>
    </source>
</evidence>
<dbReference type="InterPro" id="IPR050765">
    <property type="entry name" value="Riboflavin_Biosynth_HTPR"/>
</dbReference>